<accession>A0A814SXV4</accession>
<feature type="compositionally biased region" description="Polar residues" evidence="1">
    <location>
        <begin position="86"/>
        <end position="96"/>
    </location>
</feature>
<feature type="compositionally biased region" description="Polar residues" evidence="1">
    <location>
        <begin position="33"/>
        <end position="55"/>
    </location>
</feature>
<feature type="region of interest" description="Disordered" evidence="1">
    <location>
        <begin position="1"/>
        <end position="99"/>
    </location>
</feature>
<gene>
    <name evidence="2" type="ORF">JYZ213_LOCUS24263</name>
</gene>
<organism evidence="2 3">
    <name type="scientific">Adineta steineri</name>
    <dbReference type="NCBI Taxonomy" id="433720"/>
    <lineage>
        <taxon>Eukaryota</taxon>
        <taxon>Metazoa</taxon>
        <taxon>Spiralia</taxon>
        <taxon>Gnathifera</taxon>
        <taxon>Rotifera</taxon>
        <taxon>Eurotatoria</taxon>
        <taxon>Bdelloidea</taxon>
        <taxon>Adinetida</taxon>
        <taxon>Adinetidae</taxon>
        <taxon>Adineta</taxon>
    </lineage>
</organism>
<dbReference type="AlphaFoldDB" id="A0A814SXV4"/>
<sequence length="545" mass="63695">MPTSSQSQILSVVDSQLLHQQQQQQQQPQQQQKATGHSRTTKSPVRISVNQNPGNESKRRYSKDDHSPPPPNIINRRRSSDKPTDVLQSGRTTQRNDVLHMPVIYLNNANRNEPRINRTINTYGQTKSTFNEPSMESYRYRGYSLNSENDEQLDYLQRLNQKKLYPLPRENVSSTSDLDNINDDEYNDDGNRERRGSLLDDNARRLLVLGTIRPSKTFYKNLPDADADHLMEYFRRMKNTQHRATSEEINEELATKIVEYKPKMFFDSTCVTKHQVTNLEKIIEQYVDEIRDQKAEFDKLENPMRFIIKQVDNNKPLTTIPREYNDCFITLATRSDPLRKSDLITDLVQDDFLETIKANSLDISYFPGGVNYDVPHDDIDENGQMKLETYQKLKKRLNNRKVWYFSDPPEKRLNALLAIIPCDLSINIDHQILYDALCDTLKTFSSNNNSNVEEQILSIEFVPLSCILNSLDQSNQFIIDCDTIETKRQLMEKPLRIILNKHSIIIELHSYDEDIHREYEKFIKAEKYRELIKNHDAAVKRTSTK</sequence>
<feature type="compositionally biased region" description="Basic and acidic residues" evidence="1">
    <location>
        <begin position="56"/>
        <end position="67"/>
    </location>
</feature>
<reference evidence="2" key="1">
    <citation type="submission" date="2021-02" db="EMBL/GenBank/DDBJ databases">
        <authorList>
            <person name="Nowell W R."/>
        </authorList>
    </citation>
    <scope>NUCLEOTIDE SEQUENCE</scope>
</reference>
<comment type="caution">
    <text evidence="2">The sequence shown here is derived from an EMBL/GenBank/DDBJ whole genome shotgun (WGS) entry which is preliminary data.</text>
</comment>
<feature type="compositionally biased region" description="Low complexity" evidence="1">
    <location>
        <begin position="20"/>
        <end position="32"/>
    </location>
</feature>
<proteinExistence type="predicted"/>
<feature type="compositionally biased region" description="Polar residues" evidence="1">
    <location>
        <begin position="1"/>
        <end position="19"/>
    </location>
</feature>
<protein>
    <submittedName>
        <fullName evidence="2">Uncharacterized protein</fullName>
    </submittedName>
</protein>
<name>A0A814SXV4_9BILA</name>
<evidence type="ECO:0000256" key="1">
    <source>
        <dbReference type="SAM" id="MobiDB-lite"/>
    </source>
</evidence>
<evidence type="ECO:0000313" key="2">
    <source>
        <dbReference type="EMBL" id="CAF1153973.1"/>
    </source>
</evidence>
<dbReference type="EMBL" id="CAJNOG010000296">
    <property type="protein sequence ID" value="CAF1153973.1"/>
    <property type="molecule type" value="Genomic_DNA"/>
</dbReference>
<evidence type="ECO:0000313" key="3">
    <source>
        <dbReference type="Proteomes" id="UP000663845"/>
    </source>
</evidence>
<dbReference type="Proteomes" id="UP000663845">
    <property type="component" value="Unassembled WGS sequence"/>
</dbReference>
<feature type="region of interest" description="Disordered" evidence="1">
    <location>
        <begin position="167"/>
        <end position="197"/>
    </location>
</feature>